<dbReference type="EMBL" id="BMAW01098613">
    <property type="protein sequence ID" value="GFS85711.1"/>
    <property type="molecule type" value="Genomic_DNA"/>
</dbReference>
<evidence type="ECO:0000313" key="4">
    <source>
        <dbReference type="Proteomes" id="UP000887013"/>
    </source>
</evidence>
<dbReference type="Gene3D" id="1.25.10.10">
    <property type="entry name" value="Leucine-rich Repeat Variant"/>
    <property type="match status" value="1"/>
</dbReference>
<dbReference type="InterPro" id="IPR039921">
    <property type="entry name" value="Inscuteable"/>
</dbReference>
<comment type="caution">
    <text evidence="3">The sequence shown here is derived from an EMBL/GenBank/DDBJ whole genome shotgun (WGS) entry which is preliminary data.</text>
</comment>
<keyword evidence="4" id="KW-1185">Reference proteome</keyword>
<dbReference type="GO" id="GO:0009786">
    <property type="term" value="P:regulation of asymmetric cell division"/>
    <property type="evidence" value="ECO:0007669"/>
    <property type="project" value="TreeGrafter"/>
</dbReference>
<feature type="compositionally biased region" description="Basic residues" evidence="1">
    <location>
        <begin position="229"/>
        <end position="239"/>
    </location>
</feature>
<dbReference type="Pfam" id="PF19427">
    <property type="entry name" value="Insc_C"/>
    <property type="match status" value="1"/>
</dbReference>
<feature type="region of interest" description="Disordered" evidence="1">
    <location>
        <begin position="482"/>
        <end position="512"/>
    </location>
</feature>
<evidence type="ECO:0000313" key="3">
    <source>
        <dbReference type="EMBL" id="GFS85711.1"/>
    </source>
</evidence>
<evidence type="ECO:0000259" key="2">
    <source>
        <dbReference type="Pfam" id="PF19427"/>
    </source>
</evidence>
<dbReference type="GO" id="GO:0045179">
    <property type="term" value="C:apical cortex"/>
    <property type="evidence" value="ECO:0007669"/>
    <property type="project" value="TreeGrafter"/>
</dbReference>
<dbReference type="InterPro" id="IPR045789">
    <property type="entry name" value="Insc_C"/>
</dbReference>
<name>A0A8X6MZG2_NEPPI</name>
<dbReference type="InterPro" id="IPR016024">
    <property type="entry name" value="ARM-type_fold"/>
</dbReference>
<evidence type="ECO:0000256" key="1">
    <source>
        <dbReference type="SAM" id="MobiDB-lite"/>
    </source>
</evidence>
<dbReference type="SUPFAM" id="SSF48371">
    <property type="entry name" value="ARM repeat"/>
    <property type="match status" value="1"/>
</dbReference>
<proteinExistence type="predicted"/>
<feature type="region of interest" description="Disordered" evidence="1">
    <location>
        <begin position="179"/>
        <end position="342"/>
    </location>
</feature>
<dbReference type="Proteomes" id="UP000887013">
    <property type="component" value="Unassembled WGS sequence"/>
</dbReference>
<feature type="compositionally biased region" description="Basic and acidic residues" evidence="1">
    <location>
        <begin position="199"/>
        <end position="223"/>
    </location>
</feature>
<dbReference type="InterPro" id="IPR011989">
    <property type="entry name" value="ARM-like"/>
</dbReference>
<dbReference type="OrthoDB" id="6429719at2759"/>
<feature type="compositionally biased region" description="Basic and acidic residues" evidence="1">
    <location>
        <begin position="319"/>
        <end position="330"/>
    </location>
</feature>
<feature type="domain" description="Protein inscuteable homologue C-terminal" evidence="2">
    <location>
        <begin position="724"/>
        <end position="1097"/>
    </location>
</feature>
<dbReference type="PANTHER" id="PTHR21386">
    <property type="entry name" value="INSCUTEABLE"/>
    <property type="match status" value="1"/>
</dbReference>
<sequence>MPFLETLLRLTFSRICLTGMLVPKGRSPLNNATYWEAEEDPEWDNCVMVVATQKSRRYPTLASACSTDSLARSLHKEVDYSPVNVSRRSPDQNMSPVATLGPDSRYPASGQRKRQNTLLDTGWHTCFKNNNYVFVRNTNDANGQFGDKWKENNDSEITFIISTTKPIHEGKEEKLVVSLHDSKPKIRRCTPSPPPCEDLPTKKTPKTDSNKSGSFDKRSDKKRTPNWLRKLRNSGRNRPVKVEANEEETTLILAPSTEESSDSTEATAPSGTKSRVSPPLVQSPTDQTQTERTNQSPSKCETPITGSTSDLVHGPKTSTPKDKSDVDKIIRNGPRKSGTPYRPLSARFSVRRRLLVDNMTPETKSNSSPSVIVISPQNDLLTGTVECKRTSSNLEIPISPIKKRTDCPTSGGNDVTSEERANCLRRRSSCYHPGTMSNDKENDKSNGVLQRRASCIQTLQVPINFSDVKPNHQIQISINSEKIPVDSPKSGNRLHPSASNTDIPYADSESDVSFDDRRGRRLIKQRETMVRTAKSAADISFEVKDPSELKTKSVPHLTLTDQVVVSNTKPFSSSAPSIVAKVSSQKMSPKKEIFLSPMEEEENLSLNLQSKHLNDSDNSIKMTPMSPMEEEENMSVNHPVKHLFSPDDSTVTFSPYTPIKRPSVESAISYWLKQIRFLTDSECLNALQAKELLKEDWIPNALAAEARIKKACSELLDTVNKGDNTKEWKNKVVAELECLQKVAQVLVQQLLLSELHVIIDCVERAENINNLKRSVFAVILLGRINPTFCELMTKLGAVRSLLSICVEKKWREMHPCGLRALTVLSCVPSAIRSFEECGGVDCVCDILCEEDSQEGSRSEAAGLVAQITAPWTEGSGYVLRSVNNNSDRLVQSLANLAATTDNSEVFLLSSAALANLSFADAALKKMKENKVLEILVTACRGKTHATSLFIKDQVATVLANMAAKEEYREGLSSGGSLVLLLCFLQLRPSSVHGTPQLAACERIQQKAAIALARLCTNPETSNVVAEMQGIQRLVKLCKDRKERNDSDSVLVACLAALRKIAAVREKDEFLKLGAKELVEPRLWDAFLAHSSKRESYV</sequence>
<accession>A0A8X6MZG2</accession>
<feature type="compositionally biased region" description="Polar residues" evidence="1">
    <location>
        <begin position="271"/>
        <end position="310"/>
    </location>
</feature>
<protein>
    <submittedName>
        <fullName evidence="3">Protein inscuteable homolog</fullName>
    </submittedName>
</protein>
<dbReference type="GO" id="GO:0008356">
    <property type="term" value="P:asymmetric cell division"/>
    <property type="evidence" value="ECO:0007669"/>
    <property type="project" value="InterPro"/>
</dbReference>
<dbReference type="AlphaFoldDB" id="A0A8X6MZG2"/>
<dbReference type="GO" id="GO:0008093">
    <property type="term" value="F:cytoskeletal anchor activity"/>
    <property type="evidence" value="ECO:0007669"/>
    <property type="project" value="TreeGrafter"/>
</dbReference>
<gene>
    <name evidence="3" type="primary">Insc</name>
    <name evidence="3" type="ORF">NPIL_468801</name>
</gene>
<feature type="compositionally biased region" description="Polar residues" evidence="1">
    <location>
        <begin position="83"/>
        <end position="96"/>
    </location>
</feature>
<dbReference type="GO" id="GO:0045176">
    <property type="term" value="P:apical protein localization"/>
    <property type="evidence" value="ECO:0007669"/>
    <property type="project" value="TreeGrafter"/>
</dbReference>
<feature type="region of interest" description="Disordered" evidence="1">
    <location>
        <begin position="81"/>
        <end position="114"/>
    </location>
</feature>
<feature type="compositionally biased region" description="Low complexity" evidence="1">
    <location>
        <begin position="254"/>
        <end position="270"/>
    </location>
</feature>
<reference evidence="3" key="1">
    <citation type="submission" date="2020-08" db="EMBL/GenBank/DDBJ databases">
        <title>Multicomponent nature underlies the extraordinary mechanical properties of spider dragline silk.</title>
        <authorList>
            <person name="Kono N."/>
            <person name="Nakamura H."/>
            <person name="Mori M."/>
            <person name="Yoshida Y."/>
            <person name="Ohtoshi R."/>
            <person name="Malay A.D."/>
            <person name="Moran D.A.P."/>
            <person name="Tomita M."/>
            <person name="Numata K."/>
            <person name="Arakawa K."/>
        </authorList>
    </citation>
    <scope>NUCLEOTIDE SEQUENCE</scope>
</reference>
<dbReference type="GO" id="GO:0000132">
    <property type="term" value="P:establishment of mitotic spindle orientation"/>
    <property type="evidence" value="ECO:0007669"/>
    <property type="project" value="TreeGrafter"/>
</dbReference>
<dbReference type="PANTHER" id="PTHR21386:SF0">
    <property type="entry name" value="PROTEIN INSCUTEABLE HOMOLOG"/>
    <property type="match status" value="1"/>
</dbReference>
<organism evidence="3 4">
    <name type="scientific">Nephila pilipes</name>
    <name type="common">Giant wood spider</name>
    <name type="synonym">Nephila maculata</name>
    <dbReference type="NCBI Taxonomy" id="299642"/>
    <lineage>
        <taxon>Eukaryota</taxon>
        <taxon>Metazoa</taxon>
        <taxon>Ecdysozoa</taxon>
        <taxon>Arthropoda</taxon>
        <taxon>Chelicerata</taxon>
        <taxon>Arachnida</taxon>
        <taxon>Araneae</taxon>
        <taxon>Araneomorphae</taxon>
        <taxon>Entelegynae</taxon>
        <taxon>Araneoidea</taxon>
        <taxon>Nephilidae</taxon>
        <taxon>Nephila</taxon>
    </lineage>
</organism>